<dbReference type="SUPFAM" id="SSF48452">
    <property type="entry name" value="TPR-like"/>
    <property type="match status" value="2"/>
</dbReference>
<dbReference type="Pfam" id="PF13181">
    <property type="entry name" value="TPR_8"/>
    <property type="match status" value="1"/>
</dbReference>
<evidence type="ECO:0000259" key="1">
    <source>
        <dbReference type="Pfam" id="PF25000"/>
    </source>
</evidence>
<dbReference type="Gene3D" id="1.25.40.10">
    <property type="entry name" value="Tetratricopeptide repeat domain"/>
    <property type="match status" value="1"/>
</dbReference>
<dbReference type="Pfam" id="PF25000">
    <property type="entry name" value="DUF7779"/>
    <property type="match status" value="1"/>
</dbReference>
<evidence type="ECO:0000313" key="3">
    <source>
        <dbReference type="Proteomes" id="UP001160390"/>
    </source>
</evidence>
<keyword evidence="3" id="KW-1185">Reference proteome</keyword>
<dbReference type="EMBL" id="CABFNP030001359">
    <property type="protein sequence ID" value="CAI6101028.1"/>
    <property type="molecule type" value="Genomic_DNA"/>
</dbReference>
<comment type="caution">
    <text evidence="2">The sequence shown here is derived from an EMBL/GenBank/DDBJ whole genome shotgun (WGS) entry which is preliminary data.</text>
</comment>
<dbReference type="Proteomes" id="UP001160390">
    <property type="component" value="Unassembled WGS sequence"/>
</dbReference>
<name>A0AA35QFB1_9HYPO</name>
<evidence type="ECO:0000313" key="2">
    <source>
        <dbReference type="EMBL" id="CAI6101028.1"/>
    </source>
</evidence>
<proteinExistence type="predicted"/>
<accession>A0AA35QFB1</accession>
<organism evidence="2 3">
    <name type="scientific">Clonostachys chloroleuca</name>
    <dbReference type="NCBI Taxonomy" id="1926264"/>
    <lineage>
        <taxon>Eukaryota</taxon>
        <taxon>Fungi</taxon>
        <taxon>Dikarya</taxon>
        <taxon>Ascomycota</taxon>
        <taxon>Pezizomycotina</taxon>
        <taxon>Sordariomycetes</taxon>
        <taxon>Hypocreomycetidae</taxon>
        <taxon>Hypocreales</taxon>
        <taxon>Bionectriaceae</taxon>
        <taxon>Clonostachys</taxon>
    </lineage>
</organism>
<dbReference type="InterPro" id="IPR056681">
    <property type="entry name" value="DUF7779"/>
</dbReference>
<dbReference type="AlphaFoldDB" id="A0AA35QFB1"/>
<dbReference type="InterPro" id="IPR019734">
    <property type="entry name" value="TPR_rpt"/>
</dbReference>
<dbReference type="InterPro" id="IPR011990">
    <property type="entry name" value="TPR-like_helical_dom_sf"/>
</dbReference>
<protein>
    <recommendedName>
        <fullName evidence="1">DUF7779 domain-containing protein</fullName>
    </recommendedName>
</protein>
<reference evidence="2" key="1">
    <citation type="submission" date="2023-01" db="EMBL/GenBank/DDBJ databases">
        <authorList>
            <person name="Piombo E."/>
        </authorList>
    </citation>
    <scope>NUCLEOTIDE SEQUENCE</scope>
</reference>
<gene>
    <name evidence="2" type="ORF">CCHLO57077_00016750</name>
</gene>
<sequence>MSSTYYVPTMSDPGASNLSHTAKRVVDLLFFFNPDCIPRSLLAPPAAVVENQSYNFLKNKEELDQAIAELIERSIIRINDNGNLVLSVSNPFEGIQDDLVNSAFSHAVRIFDRALPDFSRPGYDSFKASQAVLPHIIRTIEVTKNIEIQERRKTGWMELVLRAGRYAQENQQPDLTTYFINYIIEEIQVPMFGARMTHDFLSRTYILQGHALLDLARPRAALVSFKGVLQIEEDRYGPNSMAVAKVCDAIAYAYTELGDADQASVFLRKADAIYADKAPYFDTEGADKKPYMTPRARPIQSLVHLRAGQVDEAISSLRRFWAERQMTLESIEVSPDSNYGGDIILFARICLAQGKAMEAQELASYSITMRRTFYGPHGGPRVADSLFLVALIQADRGLTDVSSAVLRQIIDMCEENSAALNAHLARACWFLARNEERDGSDATQVAELRARARQIRASISRHEWPAEDTDDAFMKMVSWMLW</sequence>
<feature type="domain" description="DUF7779" evidence="1">
    <location>
        <begin position="16"/>
        <end position="81"/>
    </location>
</feature>